<dbReference type="GO" id="GO:0016579">
    <property type="term" value="P:protein deubiquitination"/>
    <property type="evidence" value="ECO:0007669"/>
    <property type="project" value="TreeGrafter"/>
</dbReference>
<feature type="region of interest" description="Disordered" evidence="4">
    <location>
        <begin position="279"/>
        <end position="304"/>
    </location>
</feature>
<keyword evidence="3" id="KW-0788">Thiol protease</keyword>
<dbReference type="GO" id="GO:0005634">
    <property type="term" value="C:nucleus"/>
    <property type="evidence" value="ECO:0007669"/>
    <property type="project" value="TreeGrafter"/>
</dbReference>
<feature type="signal peptide" evidence="5">
    <location>
        <begin position="1"/>
        <end position="21"/>
    </location>
</feature>
<feature type="chain" id="PRO_5032419539" description="Ubiquitin thioesterase OTU" evidence="5">
    <location>
        <begin position="22"/>
        <end position="365"/>
    </location>
</feature>
<proteinExistence type="predicted"/>
<dbReference type="SUPFAM" id="SSF54001">
    <property type="entry name" value="Cysteine proteinases"/>
    <property type="match status" value="1"/>
</dbReference>
<name>A0A835YZQ7_9STRA</name>
<keyword evidence="5" id="KW-0732">Signal</keyword>
<comment type="catalytic activity">
    <reaction evidence="1 3">
        <text>Thiol-dependent hydrolysis of ester, thioester, amide, peptide and isopeptide bonds formed by the C-terminal Gly of ubiquitin (a 76-residue protein attached to proteins as an intracellular targeting signal).</text>
        <dbReference type="EC" id="3.4.19.12"/>
    </reaction>
</comment>
<protein>
    <recommendedName>
        <fullName evidence="3">Ubiquitin thioesterase OTU</fullName>
        <ecNumber evidence="3">3.4.19.12</ecNumber>
    </recommendedName>
</protein>
<dbReference type="EMBL" id="JAFCMP010000190">
    <property type="protein sequence ID" value="KAG5183748.1"/>
    <property type="molecule type" value="Genomic_DNA"/>
</dbReference>
<evidence type="ECO:0000256" key="4">
    <source>
        <dbReference type="SAM" id="MobiDB-lite"/>
    </source>
</evidence>
<dbReference type="Pfam" id="PF02338">
    <property type="entry name" value="OTU"/>
    <property type="match status" value="1"/>
</dbReference>
<dbReference type="CDD" id="cd22744">
    <property type="entry name" value="OTU"/>
    <property type="match status" value="1"/>
</dbReference>
<feature type="compositionally biased region" description="Acidic residues" evidence="4">
    <location>
        <begin position="286"/>
        <end position="301"/>
    </location>
</feature>
<comment type="caution">
    <text evidence="7">The sequence shown here is derived from an EMBL/GenBank/DDBJ whole genome shotgun (WGS) entry which is preliminary data.</text>
</comment>
<evidence type="ECO:0000313" key="8">
    <source>
        <dbReference type="Proteomes" id="UP000664859"/>
    </source>
</evidence>
<evidence type="ECO:0000256" key="3">
    <source>
        <dbReference type="RuleBase" id="RU367104"/>
    </source>
</evidence>
<dbReference type="EC" id="3.4.19.12" evidence="3"/>
<gene>
    <name evidence="7" type="ORF">JKP88DRAFT_262966</name>
</gene>
<keyword evidence="8" id="KW-1185">Reference proteome</keyword>
<dbReference type="GO" id="GO:0030968">
    <property type="term" value="P:endoplasmic reticulum unfolded protein response"/>
    <property type="evidence" value="ECO:0007669"/>
    <property type="project" value="TreeGrafter"/>
</dbReference>
<dbReference type="PANTHER" id="PTHR13312">
    <property type="entry name" value="HIV-INDUCED PROTEIN-7-LIKE PROTEASE"/>
    <property type="match status" value="1"/>
</dbReference>
<dbReference type="GO" id="GO:0036503">
    <property type="term" value="P:ERAD pathway"/>
    <property type="evidence" value="ECO:0007669"/>
    <property type="project" value="TreeGrafter"/>
</dbReference>
<dbReference type="PROSITE" id="PS50802">
    <property type="entry name" value="OTU"/>
    <property type="match status" value="1"/>
</dbReference>
<reference evidence="7" key="1">
    <citation type="submission" date="2021-02" db="EMBL/GenBank/DDBJ databases">
        <title>First Annotated Genome of the Yellow-green Alga Tribonema minus.</title>
        <authorList>
            <person name="Mahan K.M."/>
        </authorList>
    </citation>
    <scope>NUCLEOTIDE SEQUENCE</scope>
    <source>
        <strain evidence="7">UTEX B ZZ1240</strain>
    </source>
</reference>
<keyword evidence="3" id="KW-0833">Ubl conjugation pathway</keyword>
<dbReference type="GO" id="GO:0005829">
    <property type="term" value="C:cytosol"/>
    <property type="evidence" value="ECO:0007669"/>
    <property type="project" value="TreeGrafter"/>
</dbReference>
<accession>A0A835YZQ7</accession>
<dbReference type="AlphaFoldDB" id="A0A835YZQ7"/>
<dbReference type="InterPro" id="IPR003323">
    <property type="entry name" value="OTU_dom"/>
</dbReference>
<feature type="domain" description="OTU" evidence="6">
    <location>
        <begin position="52"/>
        <end position="229"/>
    </location>
</feature>
<dbReference type="PANTHER" id="PTHR13312:SF0">
    <property type="entry name" value="UBIQUITIN THIOESTERASE OTU1"/>
    <property type="match status" value="1"/>
</dbReference>
<comment type="subcellular location">
    <subcellularLocation>
        <location evidence="3">Cytoplasm</location>
    </subcellularLocation>
</comment>
<dbReference type="OrthoDB" id="409956at2759"/>
<sequence>MRSLCLLFTIWLLATTGTSHAGLNAMWRHSAQIQRDGFLTEAFPVEGLPVQMQVRQVPGDGNCLFHSISACLEHADTSSHPSLHLNDLLPKSAVLRKMAVDYLVADPDRVLYLEGGETVPVNELLTVVATQYNMTVDAYCKHMRLPAVWGGGPEIVALSNCLRRPIHVYELAAGAGRRFCFRRMACFGSPLFDGECEPIHILSADARFPNLAPGQQLANGNHFLCLFPCAPSDALSEACGPLRGGKVVPRRARRSGSGGGGWLGRVGERLRRSAFAGAWHPSGAWDSDDQHEEEGEGEGDVEGGLMDIEAADEALELLEIYGGQQDDHQAEGNGATVADSGGGGSDDADATSGGPDSVDPAAPAA</sequence>
<dbReference type="GO" id="GO:0004843">
    <property type="term" value="F:cysteine-type deubiquitinase activity"/>
    <property type="evidence" value="ECO:0007669"/>
    <property type="project" value="UniProtKB-UniRule"/>
</dbReference>
<evidence type="ECO:0000256" key="5">
    <source>
        <dbReference type="SAM" id="SignalP"/>
    </source>
</evidence>
<dbReference type="InterPro" id="IPR038765">
    <property type="entry name" value="Papain-like_cys_pep_sf"/>
</dbReference>
<comment type="function">
    <text evidence="3">Hydrolase that can remove conjugated ubiquitin from proteins and may therefore play an important regulatory role at the level of protein turnover by preventing degradation.</text>
</comment>
<dbReference type="Gene3D" id="3.90.70.80">
    <property type="match status" value="1"/>
</dbReference>
<organism evidence="7 8">
    <name type="scientific">Tribonema minus</name>
    <dbReference type="NCBI Taxonomy" id="303371"/>
    <lineage>
        <taxon>Eukaryota</taxon>
        <taxon>Sar</taxon>
        <taxon>Stramenopiles</taxon>
        <taxon>Ochrophyta</taxon>
        <taxon>PX clade</taxon>
        <taxon>Xanthophyceae</taxon>
        <taxon>Tribonematales</taxon>
        <taxon>Tribonemataceae</taxon>
        <taxon>Tribonema</taxon>
    </lineage>
</organism>
<keyword evidence="3" id="KW-0645">Protease</keyword>
<keyword evidence="3" id="KW-0963">Cytoplasm</keyword>
<dbReference type="Proteomes" id="UP000664859">
    <property type="component" value="Unassembled WGS sequence"/>
</dbReference>
<evidence type="ECO:0000256" key="2">
    <source>
        <dbReference type="ARBA" id="ARBA00022801"/>
    </source>
</evidence>
<keyword evidence="2 3" id="KW-0378">Hydrolase</keyword>
<evidence type="ECO:0000256" key="1">
    <source>
        <dbReference type="ARBA" id="ARBA00000707"/>
    </source>
</evidence>
<feature type="region of interest" description="Disordered" evidence="4">
    <location>
        <begin position="320"/>
        <end position="365"/>
    </location>
</feature>
<evidence type="ECO:0000259" key="6">
    <source>
        <dbReference type="PROSITE" id="PS50802"/>
    </source>
</evidence>
<evidence type="ECO:0000313" key="7">
    <source>
        <dbReference type="EMBL" id="KAG5183748.1"/>
    </source>
</evidence>